<name>A1ZS42_MICM2</name>
<dbReference type="AlphaFoldDB" id="A1ZS42"/>
<keyword evidence="2" id="KW-1185">Reference proteome</keyword>
<organism evidence="1 2">
    <name type="scientific">Microscilla marina ATCC 23134</name>
    <dbReference type="NCBI Taxonomy" id="313606"/>
    <lineage>
        <taxon>Bacteria</taxon>
        <taxon>Pseudomonadati</taxon>
        <taxon>Bacteroidota</taxon>
        <taxon>Cytophagia</taxon>
        <taxon>Cytophagales</taxon>
        <taxon>Microscillaceae</taxon>
        <taxon>Microscilla</taxon>
    </lineage>
</organism>
<proteinExistence type="predicted"/>
<evidence type="ECO:0000313" key="1">
    <source>
        <dbReference type="EMBL" id="EAY26765.1"/>
    </source>
</evidence>
<gene>
    <name evidence="1" type="ORF">M23134_00731</name>
</gene>
<comment type="caution">
    <text evidence="1">The sequence shown here is derived from an EMBL/GenBank/DDBJ whole genome shotgun (WGS) entry which is preliminary data.</text>
</comment>
<dbReference type="EMBL" id="AAWS01000030">
    <property type="protein sequence ID" value="EAY26765.1"/>
    <property type="molecule type" value="Genomic_DNA"/>
</dbReference>
<protein>
    <submittedName>
        <fullName evidence="1">Uncharacterized protein</fullName>
    </submittedName>
</protein>
<sequence>MNSRRKKIASSYVKGKYYPGLGYKCGATGIYYITFRFDGKHDYCAGGVLAFKR</sequence>
<reference evidence="1 2" key="1">
    <citation type="submission" date="2007-01" db="EMBL/GenBank/DDBJ databases">
        <authorList>
            <person name="Haygood M."/>
            <person name="Podell S."/>
            <person name="Anderson C."/>
            <person name="Hopkinson B."/>
            <person name="Roe K."/>
            <person name="Barbeau K."/>
            <person name="Gaasterland T."/>
            <person name="Ferriera S."/>
            <person name="Johnson J."/>
            <person name="Kravitz S."/>
            <person name="Beeson K."/>
            <person name="Sutton G."/>
            <person name="Rogers Y.-H."/>
            <person name="Friedman R."/>
            <person name="Frazier M."/>
            <person name="Venter J.C."/>
        </authorList>
    </citation>
    <scope>NUCLEOTIDE SEQUENCE [LARGE SCALE GENOMIC DNA]</scope>
    <source>
        <strain evidence="1 2">ATCC 23134</strain>
    </source>
</reference>
<accession>A1ZS42</accession>
<dbReference type="Proteomes" id="UP000004095">
    <property type="component" value="Unassembled WGS sequence"/>
</dbReference>
<evidence type="ECO:0000313" key="2">
    <source>
        <dbReference type="Proteomes" id="UP000004095"/>
    </source>
</evidence>